<dbReference type="GO" id="GO:0006508">
    <property type="term" value="P:proteolysis"/>
    <property type="evidence" value="ECO:0007669"/>
    <property type="project" value="UniProtKB-KW"/>
</dbReference>
<organism evidence="12 13">
    <name type="scientific">Staphylotrichum tortipilum</name>
    <dbReference type="NCBI Taxonomy" id="2831512"/>
    <lineage>
        <taxon>Eukaryota</taxon>
        <taxon>Fungi</taxon>
        <taxon>Dikarya</taxon>
        <taxon>Ascomycota</taxon>
        <taxon>Pezizomycotina</taxon>
        <taxon>Sordariomycetes</taxon>
        <taxon>Sordariomycetidae</taxon>
        <taxon>Sordariales</taxon>
        <taxon>Chaetomiaceae</taxon>
        <taxon>Staphylotrichum</taxon>
    </lineage>
</organism>
<evidence type="ECO:0000313" key="12">
    <source>
        <dbReference type="EMBL" id="KAK3906049.1"/>
    </source>
</evidence>
<feature type="active site" description="Charge relay system" evidence="8">
    <location>
        <position position="629"/>
    </location>
</feature>
<comment type="cofactor">
    <cofactor evidence="8">
        <name>Ca(2+)</name>
        <dbReference type="ChEBI" id="CHEBI:29108"/>
    </cofactor>
    <text evidence="8">Binds 1 Ca(2+) ion per subunit.</text>
</comment>
<evidence type="ECO:0000256" key="5">
    <source>
        <dbReference type="ARBA" id="ARBA00022825"/>
    </source>
</evidence>
<keyword evidence="3 8" id="KW-0479">Metal-binding</keyword>
<evidence type="ECO:0000256" key="1">
    <source>
        <dbReference type="ARBA" id="ARBA00004239"/>
    </source>
</evidence>
<dbReference type="PROSITE" id="PS51695">
    <property type="entry name" value="SEDOLISIN"/>
    <property type="match status" value="1"/>
</dbReference>
<feature type="chain" id="PRO_5042927534" evidence="10">
    <location>
        <begin position="23"/>
        <end position="712"/>
    </location>
</feature>
<dbReference type="EMBL" id="MU855338">
    <property type="protein sequence ID" value="KAK3906049.1"/>
    <property type="molecule type" value="Genomic_DNA"/>
</dbReference>
<dbReference type="Pfam" id="PF09286">
    <property type="entry name" value="Pro-kuma_activ"/>
    <property type="match status" value="1"/>
</dbReference>
<feature type="binding site" evidence="8">
    <location>
        <position position="689"/>
    </location>
    <ligand>
        <name>Ca(2+)</name>
        <dbReference type="ChEBI" id="CHEBI:29108"/>
    </ligand>
</feature>
<sequence length="712" mass="78083">MQIRSALLGLAAISGLVLPASGGRVHRRDRLSPRRVPPSHVVHERHAEGHLEGWVKRDLVHAESTLPVRIGLRQSNVDAGHERLMDISNPRSPNYGKHLTRSEVIELFAPHDDSVENVKRWLVSAGIDEKRLSRSANKQWIQFDAPADEVEDLLLTKFHVFENLKTGVKNIACSQYHVPHNVSGHIDYITPGIKLMSGGSEEKITKRMLDRRHLTGDLGGKARNGGKGRKGGKGKDSVAPEPTQSEVDNSIFKVTGPCSDEITAHCIRTQYQIPNGTKAAKGNELGIFQGLNQHYSQEDLDNYWKYIAPWVPKGTHPQLRSINGATGPTNDTTKAGDEADLDFQVAIPLIWPQKTVLFQTDDEWYQKDQLRAGSKYPGFFNTFFDALDESYCHLSAFNQTGNCASDACRDPEYPNPNAASTQGGYHGALMCGRYPPTRVISISYSGTEHSWPASYMRRQCLEIMKLGLQGVTVVESSGDYGVGGRWLNPTAGCLGDAQNVFSPRVMGNCPYVLSVGATSLVEPEYVSPSDVGKLVEVAAESFASGGGFSNVFERPKWQDKHVKGYLERTNASAQGYVSVGGWGFASLRPPPAPGKLFNIAGRGYPDVAAMGENFRVVLRGYPNRMHGTSVSTPIWASILTLLNEERLAVGKSPIGFVNQVFYEHPEVFTDITEGSNPGCGADGFQATEGWDPVTGLGTPNYPKLRDLFLRLP</sequence>
<keyword evidence="13" id="KW-1185">Reference proteome</keyword>
<evidence type="ECO:0000256" key="10">
    <source>
        <dbReference type="SAM" id="SignalP"/>
    </source>
</evidence>
<gene>
    <name evidence="12" type="ORF">C8A05DRAFT_12195</name>
</gene>
<evidence type="ECO:0000256" key="7">
    <source>
        <dbReference type="ARBA" id="ARBA00023145"/>
    </source>
</evidence>
<comment type="subcellular location">
    <subcellularLocation>
        <location evidence="1">Secreted</location>
        <location evidence="1">Extracellular space</location>
    </subcellularLocation>
</comment>
<dbReference type="Gene3D" id="3.40.50.200">
    <property type="entry name" value="Peptidase S8/S53 domain"/>
    <property type="match status" value="1"/>
</dbReference>
<dbReference type="InterPro" id="IPR015366">
    <property type="entry name" value="S53_propep"/>
</dbReference>
<evidence type="ECO:0000256" key="4">
    <source>
        <dbReference type="ARBA" id="ARBA00022801"/>
    </source>
</evidence>
<dbReference type="AlphaFoldDB" id="A0AAN6RX53"/>
<feature type="domain" description="Peptidase S53" evidence="11">
    <location>
        <begin position="261"/>
        <end position="711"/>
    </location>
</feature>
<dbReference type="CDD" id="cd04056">
    <property type="entry name" value="Peptidases_S53"/>
    <property type="match status" value="1"/>
</dbReference>
<dbReference type="InterPro" id="IPR036852">
    <property type="entry name" value="Peptidase_S8/S53_dom_sf"/>
</dbReference>
<name>A0AAN6RX53_9PEZI</name>
<evidence type="ECO:0000256" key="9">
    <source>
        <dbReference type="SAM" id="MobiDB-lite"/>
    </source>
</evidence>
<evidence type="ECO:0000256" key="2">
    <source>
        <dbReference type="ARBA" id="ARBA00022670"/>
    </source>
</evidence>
<dbReference type="SUPFAM" id="SSF52743">
    <property type="entry name" value="Subtilisin-like"/>
    <property type="match status" value="1"/>
</dbReference>
<feature type="active site" description="Charge relay system" evidence="8">
    <location>
        <position position="342"/>
    </location>
</feature>
<keyword evidence="5 8" id="KW-0720">Serine protease</keyword>
<dbReference type="GO" id="GO:0005576">
    <property type="term" value="C:extracellular region"/>
    <property type="evidence" value="ECO:0007669"/>
    <property type="project" value="UniProtKB-SubCell"/>
</dbReference>
<evidence type="ECO:0000256" key="3">
    <source>
        <dbReference type="ARBA" id="ARBA00022723"/>
    </source>
</evidence>
<dbReference type="SMART" id="SM00944">
    <property type="entry name" value="Pro-kuma_activ"/>
    <property type="match status" value="1"/>
</dbReference>
<comment type="caution">
    <text evidence="12">The sequence shown here is derived from an EMBL/GenBank/DDBJ whole genome shotgun (WGS) entry which is preliminary data.</text>
</comment>
<keyword evidence="7" id="KW-0865">Zymogen</keyword>
<feature type="signal peptide" evidence="10">
    <location>
        <begin position="1"/>
        <end position="22"/>
    </location>
</feature>
<keyword evidence="6 8" id="KW-0106">Calcium</keyword>
<dbReference type="InterPro" id="IPR050819">
    <property type="entry name" value="Tripeptidyl-peptidase_I"/>
</dbReference>
<dbReference type="GO" id="GO:0008240">
    <property type="term" value="F:tripeptidyl-peptidase activity"/>
    <property type="evidence" value="ECO:0007669"/>
    <property type="project" value="TreeGrafter"/>
</dbReference>
<feature type="active site" description="Charge relay system" evidence="8">
    <location>
        <position position="338"/>
    </location>
</feature>
<dbReference type="CDD" id="cd11377">
    <property type="entry name" value="Pro-peptidase_S53"/>
    <property type="match status" value="1"/>
</dbReference>
<dbReference type="PANTHER" id="PTHR14218">
    <property type="entry name" value="PROTEASE S8 TRIPEPTIDYL PEPTIDASE I CLN2"/>
    <property type="match status" value="1"/>
</dbReference>
<keyword evidence="4 8" id="KW-0378">Hydrolase</keyword>
<accession>A0AAN6RX53</accession>
<protein>
    <submittedName>
        <fullName evidence="12">Peptidase S8/S53 domain-containing protein</fullName>
    </submittedName>
</protein>
<feature type="binding site" evidence="8">
    <location>
        <position position="691"/>
    </location>
    <ligand>
        <name>Ca(2+)</name>
        <dbReference type="ChEBI" id="CHEBI:29108"/>
    </ligand>
</feature>
<keyword evidence="10" id="KW-0732">Signal</keyword>
<dbReference type="SUPFAM" id="SSF54897">
    <property type="entry name" value="Protease propeptides/inhibitors"/>
    <property type="match status" value="1"/>
</dbReference>
<evidence type="ECO:0000256" key="6">
    <source>
        <dbReference type="ARBA" id="ARBA00022837"/>
    </source>
</evidence>
<evidence type="ECO:0000259" key="11">
    <source>
        <dbReference type="PROSITE" id="PS51695"/>
    </source>
</evidence>
<dbReference type="InterPro" id="IPR030400">
    <property type="entry name" value="Sedolisin_dom"/>
</dbReference>
<dbReference type="GO" id="GO:0046872">
    <property type="term" value="F:metal ion binding"/>
    <property type="evidence" value="ECO:0007669"/>
    <property type="project" value="UniProtKB-UniRule"/>
</dbReference>
<evidence type="ECO:0000313" key="13">
    <source>
        <dbReference type="Proteomes" id="UP001303889"/>
    </source>
</evidence>
<feature type="region of interest" description="Disordered" evidence="9">
    <location>
        <begin position="214"/>
        <end position="251"/>
    </location>
</feature>
<reference evidence="12" key="1">
    <citation type="journal article" date="2023" name="Mol. Phylogenet. Evol.">
        <title>Genome-scale phylogeny and comparative genomics of the fungal order Sordariales.</title>
        <authorList>
            <person name="Hensen N."/>
            <person name="Bonometti L."/>
            <person name="Westerberg I."/>
            <person name="Brannstrom I.O."/>
            <person name="Guillou S."/>
            <person name="Cros-Aarteil S."/>
            <person name="Calhoun S."/>
            <person name="Haridas S."/>
            <person name="Kuo A."/>
            <person name="Mondo S."/>
            <person name="Pangilinan J."/>
            <person name="Riley R."/>
            <person name="LaButti K."/>
            <person name="Andreopoulos B."/>
            <person name="Lipzen A."/>
            <person name="Chen C."/>
            <person name="Yan M."/>
            <person name="Daum C."/>
            <person name="Ng V."/>
            <person name="Clum A."/>
            <person name="Steindorff A."/>
            <person name="Ohm R.A."/>
            <person name="Martin F."/>
            <person name="Silar P."/>
            <person name="Natvig D.O."/>
            <person name="Lalanne C."/>
            <person name="Gautier V."/>
            <person name="Ament-Velasquez S.L."/>
            <person name="Kruys A."/>
            <person name="Hutchinson M.I."/>
            <person name="Powell A.J."/>
            <person name="Barry K."/>
            <person name="Miller A.N."/>
            <person name="Grigoriev I.V."/>
            <person name="Debuchy R."/>
            <person name="Gladieux P."/>
            <person name="Hiltunen Thoren M."/>
            <person name="Johannesson H."/>
        </authorList>
    </citation>
    <scope>NUCLEOTIDE SEQUENCE</scope>
    <source>
        <strain evidence="12">CBS 103.79</strain>
    </source>
</reference>
<proteinExistence type="predicted"/>
<dbReference type="GO" id="GO:0004252">
    <property type="term" value="F:serine-type endopeptidase activity"/>
    <property type="evidence" value="ECO:0007669"/>
    <property type="project" value="UniProtKB-UniRule"/>
</dbReference>
<keyword evidence="2 8" id="KW-0645">Protease</keyword>
<reference evidence="12" key="2">
    <citation type="submission" date="2023-05" db="EMBL/GenBank/DDBJ databases">
        <authorList>
            <consortium name="Lawrence Berkeley National Laboratory"/>
            <person name="Steindorff A."/>
            <person name="Hensen N."/>
            <person name="Bonometti L."/>
            <person name="Westerberg I."/>
            <person name="Brannstrom I.O."/>
            <person name="Guillou S."/>
            <person name="Cros-Aarteil S."/>
            <person name="Calhoun S."/>
            <person name="Haridas S."/>
            <person name="Kuo A."/>
            <person name="Mondo S."/>
            <person name="Pangilinan J."/>
            <person name="Riley R."/>
            <person name="Labutti K."/>
            <person name="Andreopoulos B."/>
            <person name="Lipzen A."/>
            <person name="Chen C."/>
            <person name="Yanf M."/>
            <person name="Daum C."/>
            <person name="Ng V."/>
            <person name="Clum A."/>
            <person name="Ohm R."/>
            <person name="Martin F."/>
            <person name="Silar P."/>
            <person name="Natvig D."/>
            <person name="Lalanne C."/>
            <person name="Gautier V."/>
            <person name="Ament-Velasquez S.L."/>
            <person name="Kruys A."/>
            <person name="Hutchinson M.I."/>
            <person name="Powell A.J."/>
            <person name="Barry K."/>
            <person name="Miller A.N."/>
            <person name="Grigoriev I.V."/>
            <person name="Debuchy R."/>
            <person name="Gladieux P."/>
            <person name="Thoren M.H."/>
            <person name="Johannesson H."/>
        </authorList>
    </citation>
    <scope>NUCLEOTIDE SEQUENCE</scope>
    <source>
        <strain evidence="12">CBS 103.79</strain>
    </source>
</reference>
<evidence type="ECO:0000256" key="8">
    <source>
        <dbReference type="PROSITE-ProRule" id="PRU01032"/>
    </source>
</evidence>
<dbReference type="PANTHER" id="PTHR14218:SF19">
    <property type="entry name" value="SERINE PROTEASE AORO, PUTATIVE (AFU_ORTHOLOGUE AFUA_6G10250)-RELATED"/>
    <property type="match status" value="1"/>
</dbReference>
<feature type="binding site" evidence="8">
    <location>
        <position position="670"/>
    </location>
    <ligand>
        <name>Ca(2+)</name>
        <dbReference type="ChEBI" id="CHEBI:29108"/>
    </ligand>
</feature>
<feature type="binding site" evidence="8">
    <location>
        <position position="671"/>
    </location>
    <ligand>
        <name>Ca(2+)</name>
        <dbReference type="ChEBI" id="CHEBI:29108"/>
    </ligand>
</feature>
<dbReference type="Proteomes" id="UP001303889">
    <property type="component" value="Unassembled WGS sequence"/>
</dbReference>